<comment type="caution">
    <text evidence="3">The sequence shown here is derived from an EMBL/GenBank/DDBJ whole genome shotgun (WGS) entry which is preliminary data.</text>
</comment>
<gene>
    <name evidence="3" type="ORF">KSF_018150</name>
</gene>
<keyword evidence="4" id="KW-1185">Reference proteome</keyword>
<feature type="region of interest" description="Disordered" evidence="1">
    <location>
        <begin position="1"/>
        <end position="72"/>
    </location>
</feature>
<dbReference type="Proteomes" id="UP000597444">
    <property type="component" value="Unassembled WGS sequence"/>
</dbReference>
<name>A0A8J3IHX5_9CHLR</name>
<evidence type="ECO:0000313" key="4">
    <source>
        <dbReference type="Proteomes" id="UP000597444"/>
    </source>
</evidence>
<evidence type="ECO:0000256" key="2">
    <source>
        <dbReference type="SAM" id="Phobius"/>
    </source>
</evidence>
<keyword evidence="2" id="KW-1133">Transmembrane helix</keyword>
<dbReference type="EMBL" id="BNJK01000001">
    <property type="protein sequence ID" value="GHO91767.1"/>
    <property type="molecule type" value="Genomic_DNA"/>
</dbReference>
<dbReference type="AlphaFoldDB" id="A0A8J3IHX5"/>
<accession>A0A8J3IHX5</accession>
<sequence length="132" mass="14297">MHMPKKSASARSGAQRKPKAQKSIELVRPTSVIDEQRSEEEEEAKTTTAATAVMEQSTEQEKTVSTAPKGSAAAKLAARRQAAANKAQRNAAVLITPEHFSYVQKDLITVAILAVIMIAIIIGSYYFLVVRA</sequence>
<keyword evidence="2" id="KW-0472">Membrane</keyword>
<organism evidence="3 4">
    <name type="scientific">Reticulibacter mediterranei</name>
    <dbReference type="NCBI Taxonomy" id="2778369"/>
    <lineage>
        <taxon>Bacteria</taxon>
        <taxon>Bacillati</taxon>
        <taxon>Chloroflexota</taxon>
        <taxon>Ktedonobacteria</taxon>
        <taxon>Ktedonobacterales</taxon>
        <taxon>Reticulibacteraceae</taxon>
        <taxon>Reticulibacter</taxon>
    </lineage>
</organism>
<feature type="transmembrane region" description="Helical" evidence="2">
    <location>
        <begin position="107"/>
        <end position="128"/>
    </location>
</feature>
<evidence type="ECO:0000256" key="1">
    <source>
        <dbReference type="SAM" id="MobiDB-lite"/>
    </source>
</evidence>
<proteinExistence type="predicted"/>
<reference evidence="3" key="1">
    <citation type="submission" date="2020-10" db="EMBL/GenBank/DDBJ databases">
        <title>Taxonomic study of unclassified bacteria belonging to the class Ktedonobacteria.</title>
        <authorList>
            <person name="Yabe S."/>
            <person name="Wang C.M."/>
            <person name="Zheng Y."/>
            <person name="Sakai Y."/>
            <person name="Cavaletti L."/>
            <person name="Monciardini P."/>
            <person name="Donadio S."/>
        </authorList>
    </citation>
    <scope>NUCLEOTIDE SEQUENCE</scope>
    <source>
        <strain evidence="3">ID150040</strain>
    </source>
</reference>
<protein>
    <submittedName>
        <fullName evidence="3">Uncharacterized protein</fullName>
    </submittedName>
</protein>
<keyword evidence="2" id="KW-0812">Transmembrane</keyword>
<evidence type="ECO:0000313" key="3">
    <source>
        <dbReference type="EMBL" id="GHO91767.1"/>
    </source>
</evidence>